<dbReference type="GO" id="GO:0006635">
    <property type="term" value="P:fatty acid beta-oxidation"/>
    <property type="evidence" value="ECO:0007669"/>
    <property type="project" value="TreeGrafter"/>
</dbReference>
<dbReference type="InterPro" id="IPR013328">
    <property type="entry name" value="6PGD_dom2"/>
</dbReference>
<evidence type="ECO:0000259" key="6">
    <source>
        <dbReference type="Pfam" id="PF02737"/>
    </source>
</evidence>
<dbReference type="GO" id="GO:0008691">
    <property type="term" value="F:3-hydroxybutyryl-CoA dehydrogenase activity"/>
    <property type="evidence" value="ECO:0007669"/>
    <property type="project" value="TreeGrafter"/>
</dbReference>
<evidence type="ECO:0000313" key="7">
    <source>
        <dbReference type="EMBL" id="BCI88556.1"/>
    </source>
</evidence>
<dbReference type="Gene3D" id="3.40.50.720">
    <property type="entry name" value="NAD(P)-binding Rossmann-like Domain"/>
    <property type="match status" value="1"/>
</dbReference>
<evidence type="ECO:0000256" key="2">
    <source>
        <dbReference type="ARBA" id="ARBA00009463"/>
    </source>
</evidence>
<dbReference type="InterPro" id="IPR006176">
    <property type="entry name" value="3-OHacyl-CoA_DH_NAD-bd"/>
</dbReference>
<dbReference type="InterPro" id="IPR008927">
    <property type="entry name" value="6-PGluconate_DH-like_C_sf"/>
</dbReference>
<feature type="site" description="Important for catalytic activity" evidence="4">
    <location>
        <position position="130"/>
    </location>
</feature>
<dbReference type="PIRSF" id="PIRSF000105">
    <property type="entry name" value="HCDH"/>
    <property type="match status" value="1"/>
</dbReference>
<dbReference type="InterPro" id="IPR022694">
    <property type="entry name" value="3-OHacyl-CoA_DH"/>
</dbReference>
<comment type="pathway">
    <text evidence="1">Lipid metabolism; butanoate metabolism.</text>
</comment>
<proteinExistence type="inferred from homology"/>
<evidence type="ECO:0000256" key="4">
    <source>
        <dbReference type="PIRSR" id="PIRSR000105-1"/>
    </source>
</evidence>
<dbReference type="Gene3D" id="1.10.1040.10">
    <property type="entry name" value="N-(1-d-carboxylethyl)-l-norvaline Dehydrogenase, domain 2"/>
    <property type="match status" value="1"/>
</dbReference>
<dbReference type="AlphaFoldDB" id="A0A7G1IBW1"/>
<evidence type="ECO:0000256" key="3">
    <source>
        <dbReference type="ARBA" id="ARBA00023002"/>
    </source>
</evidence>
<dbReference type="PANTHER" id="PTHR48075">
    <property type="entry name" value="3-HYDROXYACYL-COA DEHYDROGENASE FAMILY PROTEIN"/>
    <property type="match status" value="1"/>
</dbReference>
<dbReference type="Pfam" id="PF00725">
    <property type="entry name" value="3HCDH"/>
    <property type="match status" value="1"/>
</dbReference>
<comment type="similarity">
    <text evidence="2">Belongs to the 3-hydroxyacyl-CoA dehydrogenase family.</text>
</comment>
<dbReference type="Proteomes" id="UP000516380">
    <property type="component" value="Chromosome"/>
</dbReference>
<dbReference type="InterPro" id="IPR036291">
    <property type="entry name" value="NAD(P)-bd_dom_sf"/>
</dbReference>
<evidence type="ECO:0000313" key="8">
    <source>
        <dbReference type="Proteomes" id="UP000516380"/>
    </source>
</evidence>
<dbReference type="Pfam" id="PF02737">
    <property type="entry name" value="3HCDH_N"/>
    <property type="match status" value="1"/>
</dbReference>
<feature type="domain" description="3-hydroxyacyl-CoA dehydrogenase C-terminal" evidence="5">
    <location>
        <begin position="177"/>
        <end position="275"/>
    </location>
</feature>
<evidence type="ECO:0000259" key="5">
    <source>
        <dbReference type="Pfam" id="PF00725"/>
    </source>
</evidence>
<keyword evidence="8" id="KW-1185">Reference proteome</keyword>
<accession>A0A7G1IBW1</accession>
<dbReference type="SUPFAM" id="SSF48179">
    <property type="entry name" value="6-phosphogluconate dehydrogenase C-terminal domain-like"/>
    <property type="match status" value="1"/>
</dbReference>
<feature type="domain" description="3-hydroxyacyl-CoA dehydrogenase NAD binding" evidence="6">
    <location>
        <begin position="10"/>
        <end position="174"/>
    </location>
</feature>
<keyword evidence="3" id="KW-0560">Oxidoreductase</keyword>
<name>A0A7G1IBW1_MYCKA</name>
<protein>
    <submittedName>
        <fullName evidence="7">3-hydroxybutyryl-CoA dehydrogenase FadB</fullName>
    </submittedName>
</protein>
<sequence>MLTSHGFSRAAVVGAGLMGRRIAGVLASAGLEVAITDTNAEILDAAAAEGAEVSGAERGSVTATGDLAAAVHNTDLVVEAIVENLAVKRELFQRLASLAPHAVLATNTSVLPIGAVTERVDDGSRVIGTHFWNPPDLIPVVEVVPSDRTAPDTVERIVVLLAEAGKMPVRVGRDVPGFIGNRLQHALWREAMALVAEGVCDAETVDLVVRNTIGLRLATLGPLENADYIGLDLTLAIHDAVIPSLNSDPHPSPLLRQLVAEGQLGARTGHGFLDWPRAPASARRHDFPGTSVHNSTKTHIGKEVNSHGFHVAPR</sequence>
<dbReference type="PANTHER" id="PTHR48075:SF5">
    <property type="entry name" value="3-HYDROXYBUTYRYL-COA DEHYDROGENASE"/>
    <property type="match status" value="1"/>
</dbReference>
<dbReference type="EMBL" id="AP023343">
    <property type="protein sequence ID" value="BCI88556.1"/>
    <property type="molecule type" value="Genomic_DNA"/>
</dbReference>
<reference evidence="7 8" key="1">
    <citation type="submission" date="2020-07" db="EMBL/GenBank/DDBJ databases">
        <title>Mycobacterium kansasii (former subtype) with zoonotic potential isolated from diseased indoor pet cat, Japan.</title>
        <authorList>
            <person name="Fukano H."/>
            <person name="Terazono T."/>
            <person name="Hoshino Y."/>
        </authorList>
    </citation>
    <scope>NUCLEOTIDE SEQUENCE [LARGE SCALE GENOMIC DNA]</scope>
    <source>
        <strain evidence="7 8">Kuro-I</strain>
    </source>
</reference>
<evidence type="ECO:0000256" key="1">
    <source>
        <dbReference type="ARBA" id="ARBA00005086"/>
    </source>
</evidence>
<organism evidence="7 8">
    <name type="scientific">Mycobacterium kansasii</name>
    <dbReference type="NCBI Taxonomy" id="1768"/>
    <lineage>
        <taxon>Bacteria</taxon>
        <taxon>Bacillati</taxon>
        <taxon>Actinomycetota</taxon>
        <taxon>Actinomycetes</taxon>
        <taxon>Mycobacteriales</taxon>
        <taxon>Mycobacteriaceae</taxon>
        <taxon>Mycobacterium</taxon>
    </lineage>
</organism>
<dbReference type="SUPFAM" id="SSF51735">
    <property type="entry name" value="NAD(P)-binding Rossmann-fold domains"/>
    <property type="match status" value="1"/>
</dbReference>
<gene>
    <name evidence="7" type="primary">fadB3</name>
    <name evidence="7" type="ORF">NIIDMKKI_37620</name>
</gene>
<dbReference type="GO" id="GO:0070403">
    <property type="term" value="F:NAD+ binding"/>
    <property type="evidence" value="ECO:0007669"/>
    <property type="project" value="InterPro"/>
</dbReference>
<dbReference type="InterPro" id="IPR006108">
    <property type="entry name" value="3HC_DH_C"/>
</dbReference>